<dbReference type="Proteomes" id="UP000598297">
    <property type="component" value="Unassembled WGS sequence"/>
</dbReference>
<dbReference type="OrthoDB" id="2356263at2"/>
<dbReference type="Gene3D" id="1.10.357.10">
    <property type="entry name" value="Tetracycline Repressor, domain 2"/>
    <property type="match status" value="1"/>
</dbReference>
<dbReference type="AlphaFoldDB" id="A0A964URJ3"/>
<accession>A0A964URJ3</accession>
<sequence length="206" mass="22603">MSTRTEILLSAERLFSERGFDVPLREIGAAAGQRNNSAVQYHFGTREGLITALLDHRRTPLNARRMELVTALRESGRASAPPALIDAYVRPLAEHVHEHRGRSWYLRFLQRLSHSGLPSGLQTGEAYPEGIAILDDLLLGALPGLPRWRLEVMSLHVVAVLAQVEQRYMESGFGEDEAHERTADLYATALAVLTAPANADSAAGDA</sequence>
<proteinExistence type="predicted"/>
<evidence type="ECO:0000313" key="3">
    <source>
        <dbReference type="EMBL" id="NBE53442.1"/>
    </source>
</evidence>
<keyword evidence="4" id="KW-1185">Reference proteome</keyword>
<evidence type="ECO:0000256" key="1">
    <source>
        <dbReference type="ARBA" id="ARBA00023125"/>
    </source>
</evidence>
<comment type="caution">
    <text evidence="3">The sequence shown here is derived from an EMBL/GenBank/DDBJ whole genome shotgun (WGS) entry which is preliminary data.</text>
</comment>
<keyword evidence="1" id="KW-0238">DNA-binding</keyword>
<evidence type="ECO:0000313" key="4">
    <source>
        <dbReference type="Proteomes" id="UP000598297"/>
    </source>
</evidence>
<reference evidence="3" key="1">
    <citation type="submission" date="2020-01" db="EMBL/GenBank/DDBJ databases">
        <title>Whole-genome analyses of novel actinobacteria.</title>
        <authorList>
            <person name="Sahin N."/>
        </authorList>
    </citation>
    <scope>NUCLEOTIDE SEQUENCE</scope>
    <source>
        <strain evidence="3">YC537</strain>
    </source>
</reference>
<dbReference type="Pfam" id="PF00440">
    <property type="entry name" value="TetR_N"/>
    <property type="match status" value="1"/>
</dbReference>
<dbReference type="SUPFAM" id="SSF46689">
    <property type="entry name" value="Homeodomain-like"/>
    <property type="match status" value="1"/>
</dbReference>
<evidence type="ECO:0000259" key="2">
    <source>
        <dbReference type="Pfam" id="PF00440"/>
    </source>
</evidence>
<name>A0A964URJ3_9ACTN</name>
<dbReference type="InterPro" id="IPR001647">
    <property type="entry name" value="HTH_TetR"/>
</dbReference>
<protein>
    <submittedName>
        <fullName evidence="3">TetR family transcriptional regulator</fullName>
    </submittedName>
</protein>
<dbReference type="GO" id="GO:0003677">
    <property type="term" value="F:DNA binding"/>
    <property type="evidence" value="ECO:0007669"/>
    <property type="project" value="UniProtKB-KW"/>
</dbReference>
<dbReference type="EMBL" id="JAAAHS010000141">
    <property type="protein sequence ID" value="NBE53442.1"/>
    <property type="molecule type" value="Genomic_DNA"/>
</dbReference>
<feature type="domain" description="HTH tetR-type" evidence="2">
    <location>
        <begin position="7"/>
        <end position="53"/>
    </location>
</feature>
<dbReference type="InterPro" id="IPR009057">
    <property type="entry name" value="Homeodomain-like_sf"/>
</dbReference>
<organism evidence="3 4">
    <name type="scientific">Streptomyces boluensis</name>
    <dbReference type="NCBI Taxonomy" id="1775135"/>
    <lineage>
        <taxon>Bacteria</taxon>
        <taxon>Bacillati</taxon>
        <taxon>Actinomycetota</taxon>
        <taxon>Actinomycetes</taxon>
        <taxon>Kitasatosporales</taxon>
        <taxon>Streptomycetaceae</taxon>
        <taxon>Streptomyces</taxon>
    </lineage>
</organism>
<dbReference type="RefSeq" id="WP_161699334.1">
    <property type="nucleotide sequence ID" value="NZ_JAAAHS010000141.1"/>
</dbReference>
<gene>
    <name evidence="3" type="ORF">GUY60_18840</name>
</gene>